<organism evidence="2 3">
    <name type="scientific">Hebeloma cylindrosporum</name>
    <dbReference type="NCBI Taxonomy" id="76867"/>
    <lineage>
        <taxon>Eukaryota</taxon>
        <taxon>Fungi</taxon>
        <taxon>Dikarya</taxon>
        <taxon>Basidiomycota</taxon>
        <taxon>Agaricomycotina</taxon>
        <taxon>Agaricomycetes</taxon>
        <taxon>Agaricomycetidae</taxon>
        <taxon>Agaricales</taxon>
        <taxon>Agaricineae</taxon>
        <taxon>Hymenogastraceae</taxon>
        <taxon>Hebeloma</taxon>
    </lineage>
</organism>
<name>A0A0C3CCM4_HEBCY</name>
<sequence>MSRVPVKCTSALSNACRGQSSSRFMHSAPVNHARILSSTTPITAPQLIPEEIILQPIPDIFDAPIGLGESTKFIRDQYSSAPNLHVHELPSRSSPNPHGPRPLPTPLPPPIIFDGPARPKSSALANQRRVLDKGLPPSSQPRRNMDRPPLSARPFSSSEPLVQLFEGPARITTYHHHQPRRTSSEKKNLTRLVVALGVAGVVGCAKLAKDTEKS</sequence>
<reference evidence="2 3" key="1">
    <citation type="submission" date="2014-04" db="EMBL/GenBank/DDBJ databases">
        <authorList>
            <consortium name="DOE Joint Genome Institute"/>
            <person name="Kuo A."/>
            <person name="Gay G."/>
            <person name="Dore J."/>
            <person name="Kohler A."/>
            <person name="Nagy L.G."/>
            <person name="Floudas D."/>
            <person name="Copeland A."/>
            <person name="Barry K.W."/>
            <person name="Cichocki N."/>
            <person name="Veneault-Fourrey C."/>
            <person name="LaButti K."/>
            <person name="Lindquist E.A."/>
            <person name="Lipzen A."/>
            <person name="Lundell T."/>
            <person name="Morin E."/>
            <person name="Murat C."/>
            <person name="Sun H."/>
            <person name="Tunlid A."/>
            <person name="Henrissat B."/>
            <person name="Grigoriev I.V."/>
            <person name="Hibbett D.S."/>
            <person name="Martin F."/>
            <person name="Nordberg H.P."/>
            <person name="Cantor M.N."/>
            <person name="Hua S.X."/>
        </authorList>
    </citation>
    <scope>NUCLEOTIDE SEQUENCE [LARGE SCALE GENOMIC DNA]</scope>
    <source>
        <strain evidence="3">h7</strain>
    </source>
</reference>
<reference evidence="3" key="2">
    <citation type="submission" date="2015-01" db="EMBL/GenBank/DDBJ databases">
        <title>Evolutionary Origins and Diversification of the Mycorrhizal Mutualists.</title>
        <authorList>
            <consortium name="DOE Joint Genome Institute"/>
            <consortium name="Mycorrhizal Genomics Consortium"/>
            <person name="Kohler A."/>
            <person name="Kuo A."/>
            <person name="Nagy L.G."/>
            <person name="Floudas D."/>
            <person name="Copeland A."/>
            <person name="Barry K.W."/>
            <person name="Cichocki N."/>
            <person name="Veneault-Fourrey C."/>
            <person name="LaButti K."/>
            <person name="Lindquist E.A."/>
            <person name="Lipzen A."/>
            <person name="Lundell T."/>
            <person name="Morin E."/>
            <person name="Murat C."/>
            <person name="Riley R."/>
            <person name="Ohm R."/>
            <person name="Sun H."/>
            <person name="Tunlid A."/>
            <person name="Henrissat B."/>
            <person name="Grigoriev I.V."/>
            <person name="Hibbett D.S."/>
            <person name="Martin F."/>
        </authorList>
    </citation>
    <scope>NUCLEOTIDE SEQUENCE [LARGE SCALE GENOMIC DNA]</scope>
    <source>
        <strain evidence="3">h7</strain>
    </source>
</reference>
<dbReference type="AlphaFoldDB" id="A0A0C3CCM4"/>
<dbReference type="OrthoDB" id="3168922at2759"/>
<gene>
    <name evidence="2" type="ORF">M413DRAFT_147377</name>
</gene>
<keyword evidence="3" id="KW-1185">Reference proteome</keyword>
<feature type="compositionally biased region" description="Pro residues" evidence="1">
    <location>
        <begin position="97"/>
        <end position="111"/>
    </location>
</feature>
<dbReference type="EMBL" id="KN831780">
    <property type="protein sequence ID" value="KIM41366.1"/>
    <property type="molecule type" value="Genomic_DNA"/>
</dbReference>
<evidence type="ECO:0000256" key="1">
    <source>
        <dbReference type="SAM" id="MobiDB-lite"/>
    </source>
</evidence>
<protein>
    <submittedName>
        <fullName evidence="2">Uncharacterized protein</fullName>
    </submittedName>
</protein>
<accession>A0A0C3CCM4</accession>
<dbReference type="Proteomes" id="UP000053424">
    <property type="component" value="Unassembled WGS sequence"/>
</dbReference>
<evidence type="ECO:0000313" key="2">
    <source>
        <dbReference type="EMBL" id="KIM41366.1"/>
    </source>
</evidence>
<feature type="region of interest" description="Disordered" evidence="1">
    <location>
        <begin position="85"/>
        <end position="156"/>
    </location>
</feature>
<evidence type="ECO:0000313" key="3">
    <source>
        <dbReference type="Proteomes" id="UP000053424"/>
    </source>
</evidence>
<dbReference type="HOGENOM" id="CLU_111654_0_0_1"/>
<proteinExistence type="predicted"/>